<dbReference type="OrthoDB" id="9984533at2759"/>
<dbReference type="PANTHER" id="PTHR47706:SF10">
    <property type="entry name" value="NMRA-LIKE DOMAIN-CONTAINING PROTEIN"/>
    <property type="match status" value="1"/>
</dbReference>
<dbReference type="InterPro" id="IPR008030">
    <property type="entry name" value="NmrA-like"/>
</dbReference>
<proteinExistence type="predicted"/>
<evidence type="ECO:0000259" key="3">
    <source>
        <dbReference type="Pfam" id="PF05368"/>
    </source>
</evidence>
<gene>
    <name evidence="4" type="ORF">DDE83_002213</name>
</gene>
<comment type="caution">
    <text evidence="4">The sequence shown here is derived from an EMBL/GenBank/DDBJ whole genome shotgun (WGS) entry which is preliminary data.</text>
</comment>
<dbReference type="Gene3D" id="3.90.25.10">
    <property type="entry name" value="UDP-galactose 4-epimerase, domain 1"/>
    <property type="match status" value="1"/>
</dbReference>
<dbReference type="PANTHER" id="PTHR47706">
    <property type="entry name" value="NMRA-LIKE FAMILY PROTEIN"/>
    <property type="match status" value="1"/>
</dbReference>
<accession>A0A364NAV9</accession>
<dbReference type="SUPFAM" id="SSF51735">
    <property type="entry name" value="NAD(P)-binding Rossmann-fold domains"/>
    <property type="match status" value="1"/>
</dbReference>
<dbReference type="Gene3D" id="3.40.50.720">
    <property type="entry name" value="NAD(P)-binding Rossmann-like Domain"/>
    <property type="match status" value="1"/>
</dbReference>
<keyword evidence="5" id="KW-1185">Reference proteome</keyword>
<evidence type="ECO:0000313" key="4">
    <source>
        <dbReference type="EMBL" id="RAR14445.1"/>
    </source>
</evidence>
<dbReference type="STRING" id="183478.A0A364NAV9"/>
<dbReference type="EMBL" id="QGDH01000022">
    <property type="protein sequence ID" value="RAR14445.1"/>
    <property type="molecule type" value="Genomic_DNA"/>
</dbReference>
<protein>
    <submittedName>
        <fullName evidence="4">Isoflavone reductase family protein</fullName>
    </submittedName>
</protein>
<dbReference type="InterPro" id="IPR051609">
    <property type="entry name" value="NmrA/Isoflavone_reductase-like"/>
</dbReference>
<evidence type="ECO:0000256" key="1">
    <source>
        <dbReference type="ARBA" id="ARBA00022857"/>
    </source>
</evidence>
<dbReference type="AlphaFoldDB" id="A0A364NAV9"/>
<sequence>MSIKNVIIIGAGGNLGPSILDAFLKESSFNTTVLSRQGSSSTFPSGVKVIRADYDSQDSLKEAFQGQDAVVSLVGGMALGDQNKLIDAAIAAGVKRFIPSEYGSNTPDKRTRDVVPVFEAKFGTVNYLKSKESEISWTSLVTGPFFDWGLRVGFLGFDGPSNTVTIFDDGEATFSATNLHQIGVATVKALEHADLTKNQYVYISGVQTTQNQILAAAEKASGTKWTVKKVSAKDHIEEGRAKLQKGDFSGIANLIQGVTFAKEQQLGDLSSLGLWNDKLGVPKEGLEETVKATLT</sequence>
<name>A0A364NAV9_STELY</name>
<evidence type="ECO:0000256" key="2">
    <source>
        <dbReference type="ARBA" id="ARBA00023002"/>
    </source>
</evidence>
<dbReference type="CDD" id="cd05259">
    <property type="entry name" value="PCBER_SDR_a"/>
    <property type="match status" value="1"/>
</dbReference>
<dbReference type="InterPro" id="IPR036291">
    <property type="entry name" value="NAD(P)-bd_dom_sf"/>
</dbReference>
<keyword evidence="1" id="KW-0521">NADP</keyword>
<feature type="domain" description="NmrA-like" evidence="3">
    <location>
        <begin position="4"/>
        <end position="231"/>
    </location>
</feature>
<dbReference type="GO" id="GO:0016491">
    <property type="term" value="F:oxidoreductase activity"/>
    <property type="evidence" value="ECO:0007669"/>
    <property type="project" value="UniProtKB-KW"/>
</dbReference>
<dbReference type="InterPro" id="IPR045312">
    <property type="entry name" value="PCBER-like"/>
</dbReference>
<organism evidence="4 5">
    <name type="scientific">Stemphylium lycopersici</name>
    <name type="common">Tomato gray leaf spot disease fungus</name>
    <name type="synonym">Thyrospora lycopersici</name>
    <dbReference type="NCBI Taxonomy" id="183478"/>
    <lineage>
        <taxon>Eukaryota</taxon>
        <taxon>Fungi</taxon>
        <taxon>Dikarya</taxon>
        <taxon>Ascomycota</taxon>
        <taxon>Pezizomycotina</taxon>
        <taxon>Dothideomycetes</taxon>
        <taxon>Pleosporomycetidae</taxon>
        <taxon>Pleosporales</taxon>
        <taxon>Pleosporineae</taxon>
        <taxon>Pleosporaceae</taxon>
        <taxon>Stemphylium</taxon>
    </lineage>
</organism>
<keyword evidence="2" id="KW-0560">Oxidoreductase</keyword>
<reference evidence="5" key="1">
    <citation type="submission" date="2018-05" db="EMBL/GenBank/DDBJ databases">
        <title>Draft genome sequence of Stemphylium lycopersici strain CIDEFI 213.</title>
        <authorList>
            <person name="Medina R."/>
            <person name="Franco M.E.E."/>
            <person name="Lucentini C.G."/>
            <person name="Saparrat M.C.N."/>
            <person name="Balatti P.A."/>
        </authorList>
    </citation>
    <scope>NUCLEOTIDE SEQUENCE [LARGE SCALE GENOMIC DNA]</scope>
    <source>
        <strain evidence="5">CIDEFI 213</strain>
    </source>
</reference>
<dbReference type="Pfam" id="PF05368">
    <property type="entry name" value="NmrA"/>
    <property type="match status" value="1"/>
</dbReference>
<dbReference type="Proteomes" id="UP000249619">
    <property type="component" value="Unassembled WGS sequence"/>
</dbReference>
<evidence type="ECO:0000313" key="5">
    <source>
        <dbReference type="Proteomes" id="UP000249619"/>
    </source>
</evidence>